<feature type="compositionally biased region" description="Basic residues" evidence="13">
    <location>
        <begin position="10"/>
        <end position="21"/>
    </location>
</feature>
<reference evidence="18" key="1">
    <citation type="submission" date="2025-08" db="UniProtKB">
        <authorList>
            <consortium name="RefSeq"/>
        </authorList>
    </citation>
    <scope>IDENTIFICATION</scope>
    <source>
        <tissue evidence="18">Gonads</tissue>
    </source>
</reference>
<feature type="short sequence motif" description="Q motif" evidence="10">
    <location>
        <begin position="253"/>
        <end position="281"/>
    </location>
</feature>
<dbReference type="RefSeq" id="XP_013408029.1">
    <property type="nucleotide sequence ID" value="XM_013552575.1"/>
</dbReference>
<evidence type="ECO:0000313" key="18">
    <source>
        <dbReference type="RefSeq" id="XP_013408029.1"/>
    </source>
</evidence>
<dbReference type="CDD" id="cd17942">
    <property type="entry name" value="DEADc_DDX18"/>
    <property type="match status" value="1"/>
</dbReference>
<dbReference type="InParanoid" id="A0A1S3JDR3"/>
<dbReference type="InterPro" id="IPR011545">
    <property type="entry name" value="DEAD/DEAH_box_helicase_dom"/>
</dbReference>
<keyword evidence="2 11" id="KW-0547">Nucleotide-binding</keyword>
<keyword evidence="7" id="KW-0539">Nucleus</keyword>
<sequence>MADKQTAFSKTKKKKMKKPKQQKQMAVDDVKVENAMTTKNKPIPQLQKKKQIGLNGIAAKSYNKVEKIIKDSAIGAKKKQKMKRSLGPSEEKVKPKKPKLAKEVKEESEEESEESSIDEEEATGTPVVEGGSDQEDSDNSESVGSDENEQAVSDDDEVGDDDDDNDDDVDEEEDDDDDVDEEDEEEEDDDDVDEEEYDDDDDDDERESENDKAVQKKRQNSGVEKQGSKKKKDDTQQLPGTSLGMGILSDTSFESLEGKVCELTLKGVKDMGFTHMTPIQAKSIPFLLEGRDLLAAAKTGSGKTLAFLVPAIELLYKLKFMPRNGTGIIVISPTRELSMQTFGVLKELLKYHCHTYGLIMGGTNRQEEAKKLAKGINILVATPGRLLDHMQNTAEFMYKNLQCLVIDEADRILDIGFEEEMKQIMKLLPKRRQTMLFSATQTRKTDDLARVSLKKEPMYVGVDDDKSVATVEGLEQGYVVCPSEKRFLLLFTFLKKNRKKKIMVFMSSCLSVKYHHELLNYIDLPVMCIHGKQKQTKRTQTFFQFCNAKEAILICTDVAARGLDIPAVDWIVQFDPPDDPKEYIHRVGRTARGEGGTGHALLILRPEELGFLRYLKQSKVPLNEFDFSWSKISDIQPQLEKLIEKNYFLHKSAQEGYKAFVRAYASHSLKQIFDVNNLDLQKVAVSFGFKVPPYVDLNVHSSKGGHVKRRGGSGGGFGYQKQKHMQKTKMYKSVDKHSGKERRQFSR</sequence>
<evidence type="ECO:0000313" key="17">
    <source>
        <dbReference type="Proteomes" id="UP000085678"/>
    </source>
</evidence>
<feature type="region of interest" description="Disordered" evidence="13">
    <location>
        <begin position="702"/>
        <end position="747"/>
    </location>
</feature>
<evidence type="ECO:0000256" key="2">
    <source>
        <dbReference type="ARBA" id="ARBA00022741"/>
    </source>
</evidence>
<evidence type="ECO:0000259" key="15">
    <source>
        <dbReference type="PROSITE" id="PS51194"/>
    </source>
</evidence>
<dbReference type="KEGG" id="lak:106172002"/>
<dbReference type="FunCoup" id="A0A1S3JDR3">
    <property type="interactions" value="2290"/>
</dbReference>
<evidence type="ECO:0000256" key="10">
    <source>
        <dbReference type="PROSITE-ProRule" id="PRU00552"/>
    </source>
</evidence>
<evidence type="ECO:0000256" key="8">
    <source>
        <dbReference type="ARBA" id="ARBA00024357"/>
    </source>
</evidence>
<dbReference type="InterPro" id="IPR014014">
    <property type="entry name" value="RNA_helicase_DEAD_Q_motif"/>
</dbReference>
<evidence type="ECO:0000259" key="16">
    <source>
        <dbReference type="PROSITE" id="PS51195"/>
    </source>
</evidence>
<dbReference type="PROSITE" id="PS51194">
    <property type="entry name" value="HELICASE_CTER"/>
    <property type="match status" value="1"/>
</dbReference>
<feature type="compositionally biased region" description="Acidic residues" evidence="13">
    <location>
        <begin position="132"/>
        <end position="208"/>
    </location>
</feature>
<dbReference type="Proteomes" id="UP000085678">
    <property type="component" value="Unplaced"/>
</dbReference>
<evidence type="ECO:0000256" key="7">
    <source>
        <dbReference type="ARBA" id="ARBA00023242"/>
    </source>
</evidence>
<evidence type="ECO:0000256" key="9">
    <source>
        <dbReference type="ARBA" id="ARBA00047984"/>
    </source>
</evidence>
<dbReference type="CDD" id="cd18787">
    <property type="entry name" value="SF2_C_DEAD"/>
    <property type="match status" value="1"/>
</dbReference>
<feature type="domain" description="Helicase ATP-binding" evidence="14">
    <location>
        <begin position="284"/>
        <end position="459"/>
    </location>
</feature>
<dbReference type="AlphaFoldDB" id="A0A1S3JDR3"/>
<dbReference type="GO" id="GO:0003723">
    <property type="term" value="F:RNA binding"/>
    <property type="evidence" value="ECO:0007669"/>
    <property type="project" value="UniProtKB-UniRule"/>
</dbReference>
<dbReference type="SMART" id="SM01178">
    <property type="entry name" value="DUF4217"/>
    <property type="match status" value="1"/>
</dbReference>
<keyword evidence="6 12" id="KW-0694">RNA-binding</keyword>
<organism evidence="17 18">
    <name type="scientific">Lingula anatina</name>
    <name type="common">Brachiopod</name>
    <name type="synonym">Lingula unguis</name>
    <dbReference type="NCBI Taxonomy" id="7574"/>
    <lineage>
        <taxon>Eukaryota</taxon>
        <taxon>Metazoa</taxon>
        <taxon>Spiralia</taxon>
        <taxon>Lophotrochozoa</taxon>
        <taxon>Brachiopoda</taxon>
        <taxon>Linguliformea</taxon>
        <taxon>Lingulata</taxon>
        <taxon>Lingulida</taxon>
        <taxon>Linguloidea</taxon>
        <taxon>Lingulidae</taxon>
        <taxon>Lingula</taxon>
    </lineage>
</organism>
<keyword evidence="17" id="KW-1185">Reference proteome</keyword>
<dbReference type="InterPro" id="IPR025313">
    <property type="entry name" value="SPB4-like_CTE"/>
</dbReference>
<comment type="catalytic activity">
    <reaction evidence="9 12">
        <text>ATP + H2O = ADP + phosphate + H(+)</text>
        <dbReference type="Rhea" id="RHEA:13065"/>
        <dbReference type="ChEBI" id="CHEBI:15377"/>
        <dbReference type="ChEBI" id="CHEBI:15378"/>
        <dbReference type="ChEBI" id="CHEBI:30616"/>
        <dbReference type="ChEBI" id="CHEBI:43474"/>
        <dbReference type="ChEBI" id="CHEBI:456216"/>
        <dbReference type="EC" id="3.6.4.13"/>
    </reaction>
</comment>
<dbReference type="InterPro" id="IPR027417">
    <property type="entry name" value="P-loop_NTPase"/>
</dbReference>
<dbReference type="FunFam" id="3.40.50.300:FF:000379">
    <property type="entry name" value="RNA helicase"/>
    <property type="match status" value="1"/>
</dbReference>
<dbReference type="OrthoDB" id="10259640at2759"/>
<evidence type="ECO:0000256" key="12">
    <source>
        <dbReference type="RuleBase" id="RU365068"/>
    </source>
</evidence>
<keyword evidence="4 11" id="KW-0347">Helicase</keyword>
<dbReference type="Pfam" id="PF00271">
    <property type="entry name" value="Helicase_C"/>
    <property type="match status" value="1"/>
</dbReference>
<evidence type="ECO:0000256" key="11">
    <source>
        <dbReference type="RuleBase" id="RU000492"/>
    </source>
</evidence>
<dbReference type="SUPFAM" id="SSF52540">
    <property type="entry name" value="P-loop containing nucleoside triphosphate hydrolases"/>
    <property type="match status" value="1"/>
</dbReference>
<keyword evidence="5 11" id="KW-0067">ATP-binding</keyword>
<evidence type="ECO:0000256" key="1">
    <source>
        <dbReference type="ARBA" id="ARBA00004604"/>
    </source>
</evidence>
<dbReference type="GO" id="GO:0016887">
    <property type="term" value="F:ATP hydrolysis activity"/>
    <property type="evidence" value="ECO:0007669"/>
    <property type="project" value="RHEA"/>
</dbReference>
<dbReference type="GO" id="GO:0005524">
    <property type="term" value="F:ATP binding"/>
    <property type="evidence" value="ECO:0007669"/>
    <property type="project" value="UniProtKB-UniRule"/>
</dbReference>
<accession>A0A1S3JDR3</accession>
<evidence type="ECO:0000256" key="6">
    <source>
        <dbReference type="ARBA" id="ARBA00022884"/>
    </source>
</evidence>
<evidence type="ECO:0000256" key="4">
    <source>
        <dbReference type="ARBA" id="ARBA00022806"/>
    </source>
</evidence>
<dbReference type="PROSITE" id="PS00039">
    <property type="entry name" value="DEAD_ATP_HELICASE"/>
    <property type="match status" value="1"/>
</dbReference>
<feature type="compositionally biased region" description="Basic residues" evidence="13">
    <location>
        <begin position="721"/>
        <end position="730"/>
    </location>
</feature>
<dbReference type="GO" id="GO:0005730">
    <property type="term" value="C:nucleolus"/>
    <property type="evidence" value="ECO:0007669"/>
    <property type="project" value="UniProtKB-SubCell"/>
</dbReference>
<proteinExistence type="inferred from homology"/>
<comment type="domain">
    <text evidence="12">The Q motif is unique to and characteristic of the DEAD box family of RNA helicases and controls ATP binding and hydrolysis.</text>
</comment>
<evidence type="ECO:0000259" key="14">
    <source>
        <dbReference type="PROSITE" id="PS51192"/>
    </source>
</evidence>
<comment type="function">
    <text evidence="12">RNA helicase.</text>
</comment>
<comment type="similarity">
    <text evidence="8">Belongs to the DEAD box helicase family. DDX18/HAS1 subfamily.</text>
</comment>
<name>A0A1S3JDR3_LINAN</name>
<feature type="region of interest" description="Disordered" evidence="13">
    <location>
        <begin position="1"/>
        <end position="44"/>
    </location>
</feature>
<dbReference type="Gene3D" id="3.40.50.300">
    <property type="entry name" value="P-loop containing nucleotide triphosphate hydrolases"/>
    <property type="match status" value="2"/>
</dbReference>
<feature type="domain" description="DEAD-box RNA helicase Q" evidence="16">
    <location>
        <begin position="253"/>
        <end position="281"/>
    </location>
</feature>
<feature type="compositionally biased region" description="Basic and acidic residues" evidence="13">
    <location>
        <begin position="732"/>
        <end position="747"/>
    </location>
</feature>
<feature type="compositionally biased region" description="Acidic residues" evidence="13">
    <location>
        <begin position="106"/>
        <end position="122"/>
    </location>
</feature>
<dbReference type="SMART" id="SM00487">
    <property type="entry name" value="DEXDc"/>
    <property type="match status" value="1"/>
</dbReference>
<dbReference type="FunFam" id="3.40.50.300:FF:000460">
    <property type="entry name" value="RNA helicase"/>
    <property type="match status" value="1"/>
</dbReference>
<protein>
    <recommendedName>
        <fullName evidence="12">ATP-dependent RNA helicase</fullName>
        <ecNumber evidence="12">3.6.4.13</ecNumber>
    </recommendedName>
</protein>
<evidence type="ECO:0000256" key="3">
    <source>
        <dbReference type="ARBA" id="ARBA00022801"/>
    </source>
</evidence>
<dbReference type="Pfam" id="PF13959">
    <property type="entry name" value="CTE_SPB4"/>
    <property type="match status" value="1"/>
</dbReference>
<comment type="subcellular location">
    <subcellularLocation>
        <location evidence="1">Nucleus</location>
        <location evidence="1">Nucleolus</location>
    </subcellularLocation>
</comment>
<evidence type="ECO:0000256" key="5">
    <source>
        <dbReference type="ARBA" id="ARBA00022840"/>
    </source>
</evidence>
<dbReference type="InterPro" id="IPR014001">
    <property type="entry name" value="Helicase_ATP-bd"/>
</dbReference>
<dbReference type="PROSITE" id="PS51195">
    <property type="entry name" value="Q_MOTIF"/>
    <property type="match status" value="1"/>
</dbReference>
<dbReference type="EC" id="3.6.4.13" evidence="12"/>
<dbReference type="InterPro" id="IPR001650">
    <property type="entry name" value="Helicase_C-like"/>
</dbReference>
<dbReference type="InterPro" id="IPR000629">
    <property type="entry name" value="RNA-helicase_DEAD-box_CS"/>
</dbReference>
<dbReference type="Pfam" id="PF00270">
    <property type="entry name" value="DEAD"/>
    <property type="match status" value="1"/>
</dbReference>
<dbReference type="PANTHER" id="PTHR24031">
    <property type="entry name" value="RNA HELICASE"/>
    <property type="match status" value="1"/>
</dbReference>
<feature type="region of interest" description="Disordered" evidence="13">
    <location>
        <begin position="69"/>
        <end position="248"/>
    </location>
</feature>
<feature type="domain" description="Helicase C-terminal" evidence="15">
    <location>
        <begin position="473"/>
        <end position="643"/>
    </location>
</feature>
<dbReference type="InterPro" id="IPR044773">
    <property type="entry name" value="DDX18/Has1_DEADc"/>
</dbReference>
<evidence type="ECO:0000256" key="13">
    <source>
        <dbReference type="SAM" id="MobiDB-lite"/>
    </source>
</evidence>
<dbReference type="SMART" id="SM00490">
    <property type="entry name" value="HELICc"/>
    <property type="match status" value="1"/>
</dbReference>
<dbReference type="STRING" id="7574.A0A1S3JDR3"/>
<dbReference type="GeneID" id="106172002"/>
<dbReference type="GO" id="GO:0003724">
    <property type="term" value="F:RNA helicase activity"/>
    <property type="evidence" value="ECO:0007669"/>
    <property type="project" value="UniProtKB-EC"/>
</dbReference>
<dbReference type="PROSITE" id="PS51192">
    <property type="entry name" value="HELICASE_ATP_BIND_1"/>
    <property type="match status" value="1"/>
</dbReference>
<gene>
    <name evidence="18" type="primary">LOC106172002</name>
</gene>
<keyword evidence="3 11" id="KW-0378">Hydrolase</keyword>